<sequence length="168" mass="19552">MGKHGIGKCNSNGELPLALCSEFELIVTNTMFKQKDERKPTWMHTCSRQWHMIDFIITRCQDKTDIHSTRAKRGANCWTDHQILRLLQKRTRAVKSVWCEIKTMELHRADDRNNMKGFYNGLKQVWGPKKKGPVHMKSTYGMETFSDSKRVVARWSEPSRSYSTSLAT</sequence>
<evidence type="ECO:0000313" key="1">
    <source>
        <dbReference type="EMBL" id="KAK2160823.1"/>
    </source>
</evidence>
<organism evidence="1 2">
    <name type="scientific">Ridgeia piscesae</name>
    <name type="common">Tubeworm</name>
    <dbReference type="NCBI Taxonomy" id="27915"/>
    <lineage>
        <taxon>Eukaryota</taxon>
        <taxon>Metazoa</taxon>
        <taxon>Spiralia</taxon>
        <taxon>Lophotrochozoa</taxon>
        <taxon>Annelida</taxon>
        <taxon>Polychaeta</taxon>
        <taxon>Sedentaria</taxon>
        <taxon>Canalipalpata</taxon>
        <taxon>Sabellida</taxon>
        <taxon>Siboglinidae</taxon>
        <taxon>Ridgeia</taxon>
    </lineage>
</organism>
<keyword evidence="2" id="KW-1185">Reference proteome</keyword>
<proteinExistence type="predicted"/>
<dbReference type="Gene3D" id="3.60.10.10">
    <property type="entry name" value="Endonuclease/exonuclease/phosphatase"/>
    <property type="match status" value="1"/>
</dbReference>
<protein>
    <submittedName>
        <fullName evidence="1">Uncharacterized protein</fullName>
    </submittedName>
</protein>
<comment type="caution">
    <text evidence="1">The sequence shown here is derived from an EMBL/GenBank/DDBJ whole genome shotgun (WGS) entry which is preliminary data.</text>
</comment>
<accession>A0AAD9N9W6</accession>
<dbReference type="AlphaFoldDB" id="A0AAD9N9W6"/>
<reference evidence="1" key="1">
    <citation type="journal article" date="2023" name="Mol. Biol. Evol.">
        <title>Third-Generation Sequencing Reveals the Adaptive Role of the Epigenome in Three Deep-Sea Polychaetes.</title>
        <authorList>
            <person name="Perez M."/>
            <person name="Aroh O."/>
            <person name="Sun Y."/>
            <person name="Lan Y."/>
            <person name="Juniper S.K."/>
            <person name="Young C.R."/>
            <person name="Angers B."/>
            <person name="Qian P.Y."/>
        </authorList>
    </citation>
    <scope>NUCLEOTIDE SEQUENCE</scope>
    <source>
        <strain evidence="1">R07B-5</strain>
    </source>
</reference>
<name>A0AAD9N9W6_RIDPI</name>
<dbReference type="EMBL" id="JAODUO010001625">
    <property type="protein sequence ID" value="KAK2160823.1"/>
    <property type="molecule type" value="Genomic_DNA"/>
</dbReference>
<evidence type="ECO:0000313" key="2">
    <source>
        <dbReference type="Proteomes" id="UP001209878"/>
    </source>
</evidence>
<dbReference type="InterPro" id="IPR036691">
    <property type="entry name" value="Endo/exonu/phosph_ase_sf"/>
</dbReference>
<dbReference type="Proteomes" id="UP001209878">
    <property type="component" value="Unassembled WGS sequence"/>
</dbReference>
<gene>
    <name evidence="1" type="ORF">NP493_1625g00001</name>
</gene>